<dbReference type="SMART" id="SM00595">
    <property type="entry name" value="MADF"/>
    <property type="match status" value="1"/>
</dbReference>
<protein>
    <recommendedName>
        <fullName evidence="2">MADF domain-containing protein</fullName>
    </recommendedName>
</protein>
<dbReference type="GO" id="GO:0005634">
    <property type="term" value="C:nucleus"/>
    <property type="evidence" value="ECO:0007669"/>
    <property type="project" value="TreeGrafter"/>
</dbReference>
<reference evidence="3 4" key="1">
    <citation type="submission" date="2016-03" db="EMBL/GenBank/DDBJ databases">
        <title>Cyphomyrmex costatus WGS genome.</title>
        <authorList>
            <person name="Nygaard S."/>
            <person name="Hu H."/>
            <person name="Boomsma J."/>
            <person name="Zhang G."/>
        </authorList>
    </citation>
    <scope>NUCLEOTIDE SEQUENCE [LARGE SCALE GENOMIC DNA]</scope>
    <source>
        <strain evidence="3">MS0001</strain>
        <tissue evidence="3">Whole body</tissue>
    </source>
</reference>
<dbReference type="InterPro" id="IPR006578">
    <property type="entry name" value="MADF-dom"/>
</dbReference>
<dbReference type="Proteomes" id="UP000078542">
    <property type="component" value="Unassembled WGS sequence"/>
</dbReference>
<keyword evidence="1" id="KW-1133">Transmembrane helix</keyword>
<keyword evidence="4" id="KW-1185">Reference proteome</keyword>
<dbReference type="Pfam" id="PF10545">
    <property type="entry name" value="MADF_DNA_bdg"/>
    <property type="match status" value="1"/>
</dbReference>
<evidence type="ECO:0000256" key="1">
    <source>
        <dbReference type="SAM" id="Phobius"/>
    </source>
</evidence>
<name>A0A151IBM1_9HYME</name>
<dbReference type="GO" id="GO:0006357">
    <property type="term" value="P:regulation of transcription by RNA polymerase II"/>
    <property type="evidence" value="ECO:0007669"/>
    <property type="project" value="TreeGrafter"/>
</dbReference>
<dbReference type="PANTHER" id="PTHR12243:SF67">
    <property type="entry name" value="COREPRESSOR OF PANGOLIN, ISOFORM A-RELATED"/>
    <property type="match status" value="1"/>
</dbReference>
<accession>A0A151IBM1</accession>
<keyword evidence="1" id="KW-0812">Transmembrane</keyword>
<dbReference type="GO" id="GO:0005667">
    <property type="term" value="C:transcription regulator complex"/>
    <property type="evidence" value="ECO:0007669"/>
    <property type="project" value="TreeGrafter"/>
</dbReference>
<organism evidence="3 4">
    <name type="scientific">Cyphomyrmex costatus</name>
    <dbReference type="NCBI Taxonomy" id="456900"/>
    <lineage>
        <taxon>Eukaryota</taxon>
        <taxon>Metazoa</taxon>
        <taxon>Ecdysozoa</taxon>
        <taxon>Arthropoda</taxon>
        <taxon>Hexapoda</taxon>
        <taxon>Insecta</taxon>
        <taxon>Pterygota</taxon>
        <taxon>Neoptera</taxon>
        <taxon>Endopterygota</taxon>
        <taxon>Hymenoptera</taxon>
        <taxon>Apocrita</taxon>
        <taxon>Aculeata</taxon>
        <taxon>Formicoidea</taxon>
        <taxon>Formicidae</taxon>
        <taxon>Myrmicinae</taxon>
        <taxon>Cyphomyrmex</taxon>
    </lineage>
</organism>
<gene>
    <name evidence="3" type="ORF">ALC62_12257</name>
</gene>
<dbReference type="PANTHER" id="PTHR12243">
    <property type="entry name" value="MADF DOMAIN TRANSCRIPTION FACTOR"/>
    <property type="match status" value="1"/>
</dbReference>
<dbReference type="InterPro" id="IPR039353">
    <property type="entry name" value="TF_Adf1"/>
</dbReference>
<proteinExistence type="predicted"/>
<sequence length="142" mass="17001">MSTNINKDNDLKIDEKEGEDYLIDLYRERHFLYDKRDRNFKDNEMKANAWLEISKIMIEKNCGNYYTPEYCQKRLKTLREKFSRLQRNDKNTKSGSAASTEKPSPLLNQMSFLNTYIQRRRLISLSIVIIFLPTCIKIFKNM</sequence>
<evidence type="ECO:0000313" key="3">
    <source>
        <dbReference type="EMBL" id="KYM97066.1"/>
    </source>
</evidence>
<evidence type="ECO:0000259" key="2">
    <source>
        <dbReference type="PROSITE" id="PS51029"/>
    </source>
</evidence>
<feature type="transmembrane region" description="Helical" evidence="1">
    <location>
        <begin position="122"/>
        <end position="139"/>
    </location>
</feature>
<dbReference type="EMBL" id="KQ978082">
    <property type="protein sequence ID" value="KYM97066.1"/>
    <property type="molecule type" value="Genomic_DNA"/>
</dbReference>
<evidence type="ECO:0000313" key="4">
    <source>
        <dbReference type="Proteomes" id="UP000078542"/>
    </source>
</evidence>
<keyword evidence="1" id="KW-0472">Membrane</keyword>
<dbReference type="PROSITE" id="PS51029">
    <property type="entry name" value="MADF"/>
    <property type="match status" value="1"/>
</dbReference>
<dbReference type="AlphaFoldDB" id="A0A151IBM1"/>
<feature type="domain" description="MADF" evidence="2">
    <location>
        <begin position="21"/>
        <end position="118"/>
    </location>
</feature>